<evidence type="ECO:0000256" key="4">
    <source>
        <dbReference type="ARBA" id="ARBA00022741"/>
    </source>
</evidence>
<reference evidence="12 13" key="2">
    <citation type="submission" date="2019-01" db="EMBL/GenBank/DDBJ databases">
        <title>Tautonia sociabilis, a novel thermotolerant planctomycete of Isosphaeraceae family, isolated from a 4000 m deep subterranean habitat.</title>
        <authorList>
            <person name="Kovaleva O.L."/>
            <person name="Elcheninov A.G."/>
            <person name="Van Heerden E."/>
            <person name="Toshchakov S.V."/>
            <person name="Novikov A."/>
            <person name="Bonch-Osmolovskaya E.A."/>
            <person name="Kublanov I.V."/>
        </authorList>
    </citation>
    <scope>NUCLEOTIDE SEQUENCE [LARGE SCALE GENOMIC DNA]</scope>
    <source>
        <strain evidence="12 13">GM2012</strain>
    </source>
</reference>
<dbReference type="InterPro" id="IPR015807">
    <property type="entry name" value="His-tRNA-ligase"/>
</dbReference>
<feature type="binding site" evidence="10">
    <location>
        <begin position="296"/>
        <end position="297"/>
    </location>
    <ligand>
        <name>L-histidine</name>
        <dbReference type="ChEBI" id="CHEBI:57595"/>
    </ligand>
</feature>
<organism evidence="12 13">
    <name type="scientific">Tautonia sociabilis</name>
    <dbReference type="NCBI Taxonomy" id="2080755"/>
    <lineage>
        <taxon>Bacteria</taxon>
        <taxon>Pseudomonadati</taxon>
        <taxon>Planctomycetota</taxon>
        <taxon>Planctomycetia</taxon>
        <taxon>Isosphaerales</taxon>
        <taxon>Isosphaeraceae</taxon>
        <taxon>Tautonia</taxon>
    </lineage>
</organism>
<dbReference type="Gene3D" id="3.30.930.10">
    <property type="entry name" value="Bira Bifunctional Protein, Domain 2"/>
    <property type="match status" value="1"/>
</dbReference>
<reference evidence="12 13" key="1">
    <citation type="submission" date="2018-12" db="EMBL/GenBank/DDBJ databases">
        <authorList>
            <person name="Toschakov S.V."/>
        </authorList>
    </citation>
    <scope>NUCLEOTIDE SEQUENCE [LARGE SCALE GENOMIC DNA]</scope>
    <source>
        <strain evidence="12 13">GM2012</strain>
    </source>
</reference>
<keyword evidence="5 9" id="KW-0067">ATP-binding</keyword>
<dbReference type="Pfam" id="PF13393">
    <property type="entry name" value="tRNA-synt_His"/>
    <property type="match status" value="1"/>
</dbReference>
<feature type="binding site" evidence="10">
    <location>
        <begin position="83"/>
        <end position="85"/>
    </location>
    <ligand>
        <name>L-histidine</name>
        <dbReference type="ChEBI" id="CHEBI:57595"/>
    </ligand>
</feature>
<keyword evidence="4 9" id="KW-0547">Nucleotide-binding</keyword>
<feature type="domain" description="Aminoacyl-transfer RNA synthetases class-II family profile" evidence="11">
    <location>
        <begin position="1"/>
        <end position="374"/>
    </location>
</feature>
<protein>
    <recommendedName>
        <fullName evidence="9">Histidine--tRNA ligase</fullName>
        <ecNumber evidence="9">6.1.1.21</ecNumber>
    </recommendedName>
    <alternativeName>
        <fullName evidence="9">Histidyl-tRNA synthetase</fullName>
        <shortName evidence="9">HisRS</shortName>
    </alternativeName>
</protein>
<dbReference type="InterPro" id="IPR041715">
    <property type="entry name" value="HisRS-like_core"/>
</dbReference>
<evidence type="ECO:0000256" key="3">
    <source>
        <dbReference type="ARBA" id="ARBA00022598"/>
    </source>
</evidence>
<dbReference type="EMBL" id="RYZH01000019">
    <property type="protein sequence ID" value="RUL87638.1"/>
    <property type="molecule type" value="Genomic_DNA"/>
</dbReference>
<dbReference type="OrthoDB" id="9800814at2"/>
<dbReference type="PROSITE" id="PS50862">
    <property type="entry name" value="AA_TRNA_LIGASE_II"/>
    <property type="match status" value="1"/>
</dbReference>
<accession>A0A432MKM9</accession>
<dbReference type="GO" id="GO:0004821">
    <property type="term" value="F:histidine-tRNA ligase activity"/>
    <property type="evidence" value="ECO:0007669"/>
    <property type="project" value="UniProtKB-UniRule"/>
</dbReference>
<feature type="binding site" evidence="10">
    <location>
        <position position="113"/>
    </location>
    <ligand>
        <name>L-histidine</name>
        <dbReference type="ChEBI" id="CHEBI:57595"/>
    </ligand>
</feature>
<dbReference type="InterPro" id="IPR045864">
    <property type="entry name" value="aa-tRNA-synth_II/BPL/LPL"/>
</dbReference>
<dbReference type="AlphaFoldDB" id="A0A432MKM9"/>
<dbReference type="Pfam" id="PF03129">
    <property type="entry name" value="HGTP_anticodon"/>
    <property type="match status" value="1"/>
</dbReference>
<dbReference type="SUPFAM" id="SSF55681">
    <property type="entry name" value="Class II aaRS and biotin synthetases"/>
    <property type="match status" value="1"/>
</dbReference>
<dbReference type="EC" id="6.1.1.21" evidence="9"/>
<dbReference type="PANTHER" id="PTHR11476:SF7">
    <property type="entry name" value="HISTIDINE--TRNA LIGASE"/>
    <property type="match status" value="1"/>
</dbReference>
<dbReference type="PIRSF" id="PIRSF001549">
    <property type="entry name" value="His-tRNA_synth"/>
    <property type="match status" value="1"/>
</dbReference>
<comment type="subcellular location">
    <subcellularLocation>
        <location evidence="9">Cytoplasm</location>
    </subcellularLocation>
</comment>
<dbReference type="GO" id="GO:0006427">
    <property type="term" value="P:histidyl-tRNA aminoacylation"/>
    <property type="evidence" value="ECO:0007669"/>
    <property type="project" value="UniProtKB-UniRule"/>
</dbReference>
<evidence type="ECO:0000256" key="9">
    <source>
        <dbReference type="HAMAP-Rule" id="MF_00127"/>
    </source>
</evidence>
<dbReference type="RefSeq" id="WP_126725526.1">
    <property type="nucleotide sequence ID" value="NZ_RYZH01000019.1"/>
</dbReference>
<dbReference type="GO" id="GO:0005737">
    <property type="term" value="C:cytoplasm"/>
    <property type="evidence" value="ECO:0007669"/>
    <property type="project" value="UniProtKB-SubCell"/>
</dbReference>
<feature type="binding site" evidence="10">
    <location>
        <position position="131"/>
    </location>
    <ligand>
        <name>L-histidine</name>
        <dbReference type="ChEBI" id="CHEBI:57595"/>
    </ligand>
</feature>
<evidence type="ECO:0000256" key="1">
    <source>
        <dbReference type="ARBA" id="ARBA00008226"/>
    </source>
</evidence>
<dbReference type="Gene3D" id="3.40.50.800">
    <property type="entry name" value="Anticodon-binding domain"/>
    <property type="match status" value="1"/>
</dbReference>
<dbReference type="NCBIfam" id="TIGR00442">
    <property type="entry name" value="hisS"/>
    <property type="match status" value="1"/>
</dbReference>
<evidence type="ECO:0000313" key="13">
    <source>
        <dbReference type="Proteomes" id="UP000280296"/>
    </source>
</evidence>
<evidence type="ECO:0000256" key="10">
    <source>
        <dbReference type="PIRSR" id="PIRSR001549-1"/>
    </source>
</evidence>
<comment type="subunit">
    <text evidence="2 9">Homodimer.</text>
</comment>
<evidence type="ECO:0000256" key="8">
    <source>
        <dbReference type="ARBA" id="ARBA00047639"/>
    </source>
</evidence>
<evidence type="ECO:0000256" key="5">
    <source>
        <dbReference type="ARBA" id="ARBA00022840"/>
    </source>
</evidence>
<comment type="caution">
    <text evidence="12">The sequence shown here is derived from an EMBL/GenBank/DDBJ whole genome shotgun (WGS) entry which is preliminary data.</text>
</comment>
<sequence length="464" mass="49634">MIDPRVASGLRDLLPSAMIPRERMLETLRKTFSSFGFVPIETPHIERMEVLTGKGAGSDEVLRQIFAVTNTGGTPGELALRFDLTVPLARFVARHIDQLGTPFKRYAIGSVFRGERPAKGRYREFTQCDFDIVGSESPVADAEIAQVIHDALAGIGVPDFSLHLNNRKILDGLLDSFGVIDRKAAVLRALDKLAKVGRDGVLKELTAAPRGSEGGEPSPSLPAMTADQAATLLDFVEQGNGPGDAVLAMAEARLGTHEAAKEGIANLRAVLDLLDAAGVPTDRLVLDLGLARGLDYYTGIVFETTVTGWERFGSISSGGRYDDLASLYIKRRLPGVGASIGLDRLLALMDEAGWLPGSSTTVPVLVANFPGVSPTIPVRLAARLRAAGVGAEVYPEPIPIGKQMGYGSTRGHAVAVIVGPDEERSQVFNLRVLATRQEDRGLSWTTLEDSVRSALRALGKADSY</sequence>
<keyword evidence="13" id="KW-1185">Reference proteome</keyword>
<dbReference type="CDD" id="cd00773">
    <property type="entry name" value="HisRS-like_core"/>
    <property type="match status" value="1"/>
</dbReference>
<keyword evidence="9" id="KW-0963">Cytoplasm</keyword>
<evidence type="ECO:0000313" key="12">
    <source>
        <dbReference type="EMBL" id="RUL87638.1"/>
    </source>
</evidence>
<dbReference type="SUPFAM" id="SSF52954">
    <property type="entry name" value="Class II aaRS ABD-related"/>
    <property type="match status" value="1"/>
</dbReference>
<dbReference type="GO" id="GO:0005524">
    <property type="term" value="F:ATP binding"/>
    <property type="evidence" value="ECO:0007669"/>
    <property type="project" value="UniProtKB-UniRule"/>
</dbReference>
<comment type="similarity">
    <text evidence="1 9">Belongs to the class-II aminoacyl-tRNA synthetase family.</text>
</comment>
<dbReference type="InterPro" id="IPR006195">
    <property type="entry name" value="aa-tRNA-synth_II"/>
</dbReference>
<keyword evidence="3 9" id="KW-0436">Ligase</keyword>
<feature type="binding site" evidence="10">
    <location>
        <position position="127"/>
    </location>
    <ligand>
        <name>L-histidine</name>
        <dbReference type="ChEBI" id="CHEBI:57595"/>
    </ligand>
</feature>
<name>A0A432MKM9_9BACT</name>
<gene>
    <name evidence="9 12" type="primary">hisS</name>
    <name evidence="12" type="ORF">TsocGM_11555</name>
</gene>
<comment type="catalytic activity">
    <reaction evidence="8 9">
        <text>tRNA(His) + L-histidine + ATP = L-histidyl-tRNA(His) + AMP + diphosphate + H(+)</text>
        <dbReference type="Rhea" id="RHEA:17313"/>
        <dbReference type="Rhea" id="RHEA-COMP:9665"/>
        <dbReference type="Rhea" id="RHEA-COMP:9689"/>
        <dbReference type="ChEBI" id="CHEBI:15378"/>
        <dbReference type="ChEBI" id="CHEBI:30616"/>
        <dbReference type="ChEBI" id="CHEBI:33019"/>
        <dbReference type="ChEBI" id="CHEBI:57595"/>
        <dbReference type="ChEBI" id="CHEBI:78442"/>
        <dbReference type="ChEBI" id="CHEBI:78527"/>
        <dbReference type="ChEBI" id="CHEBI:456215"/>
        <dbReference type="EC" id="6.1.1.21"/>
    </reaction>
</comment>
<dbReference type="InterPro" id="IPR004154">
    <property type="entry name" value="Anticodon-bd"/>
</dbReference>
<dbReference type="InterPro" id="IPR004516">
    <property type="entry name" value="HisRS/HisZ"/>
</dbReference>
<dbReference type="PANTHER" id="PTHR11476">
    <property type="entry name" value="HISTIDYL-TRNA SYNTHETASE"/>
    <property type="match status" value="1"/>
</dbReference>
<keyword evidence="6 9" id="KW-0648">Protein biosynthesis</keyword>
<proteinExistence type="inferred from homology"/>
<dbReference type="Proteomes" id="UP000280296">
    <property type="component" value="Unassembled WGS sequence"/>
</dbReference>
<evidence type="ECO:0000259" key="11">
    <source>
        <dbReference type="PROSITE" id="PS50862"/>
    </source>
</evidence>
<evidence type="ECO:0000256" key="2">
    <source>
        <dbReference type="ARBA" id="ARBA00011738"/>
    </source>
</evidence>
<dbReference type="InterPro" id="IPR036621">
    <property type="entry name" value="Anticodon-bd_dom_sf"/>
</dbReference>
<keyword evidence="7 9" id="KW-0030">Aminoacyl-tRNA synthetase</keyword>
<feature type="binding site" evidence="10">
    <location>
        <position position="292"/>
    </location>
    <ligand>
        <name>L-histidine</name>
        <dbReference type="ChEBI" id="CHEBI:57595"/>
    </ligand>
</feature>
<evidence type="ECO:0000256" key="7">
    <source>
        <dbReference type="ARBA" id="ARBA00023146"/>
    </source>
</evidence>
<evidence type="ECO:0000256" key="6">
    <source>
        <dbReference type="ARBA" id="ARBA00022917"/>
    </source>
</evidence>
<dbReference type="HAMAP" id="MF_00127">
    <property type="entry name" value="His_tRNA_synth"/>
    <property type="match status" value="1"/>
</dbReference>